<name>A0A1N7N9R8_9RHOB</name>
<organism evidence="2 3">
    <name type="scientific">Roseivivax lentus</name>
    <dbReference type="NCBI Taxonomy" id="633194"/>
    <lineage>
        <taxon>Bacteria</taxon>
        <taxon>Pseudomonadati</taxon>
        <taxon>Pseudomonadota</taxon>
        <taxon>Alphaproteobacteria</taxon>
        <taxon>Rhodobacterales</taxon>
        <taxon>Roseobacteraceae</taxon>
        <taxon>Roseivivax</taxon>
    </lineage>
</organism>
<sequence length="109" mass="10400">MFGRTLVLSASLLTVAGSVSAQGTTLDALRIAAEQGACGTAAAIEAAEYIDGATIRVTCVRPAGANNPLGGGLGPLTTTTAGITFIAIISALGGDDDGGSNGTSGTSGT</sequence>
<dbReference type="AlphaFoldDB" id="A0A1N7N9R8"/>
<dbReference type="RefSeq" id="WP_143526180.1">
    <property type="nucleotide sequence ID" value="NZ_FTOQ01000007.1"/>
</dbReference>
<feature type="chain" id="PRO_5012478709" evidence="1">
    <location>
        <begin position="22"/>
        <end position="109"/>
    </location>
</feature>
<evidence type="ECO:0000313" key="3">
    <source>
        <dbReference type="Proteomes" id="UP000186684"/>
    </source>
</evidence>
<proteinExistence type="predicted"/>
<dbReference type="Proteomes" id="UP000186684">
    <property type="component" value="Unassembled WGS sequence"/>
</dbReference>
<evidence type="ECO:0000256" key="1">
    <source>
        <dbReference type="SAM" id="SignalP"/>
    </source>
</evidence>
<protein>
    <submittedName>
        <fullName evidence="2">Uncharacterized protein</fullName>
    </submittedName>
</protein>
<feature type="signal peptide" evidence="1">
    <location>
        <begin position="1"/>
        <end position="21"/>
    </location>
</feature>
<reference evidence="3" key="1">
    <citation type="submission" date="2017-01" db="EMBL/GenBank/DDBJ databases">
        <authorList>
            <person name="Varghese N."/>
            <person name="Submissions S."/>
        </authorList>
    </citation>
    <scope>NUCLEOTIDE SEQUENCE [LARGE SCALE GENOMIC DNA]</scope>
    <source>
        <strain evidence="3">DSM 29430</strain>
    </source>
</reference>
<keyword evidence="3" id="KW-1185">Reference proteome</keyword>
<evidence type="ECO:0000313" key="2">
    <source>
        <dbReference type="EMBL" id="SIS95123.1"/>
    </source>
</evidence>
<gene>
    <name evidence="2" type="ORF">SAMN05421759_107114</name>
</gene>
<dbReference type="EMBL" id="FTOQ01000007">
    <property type="protein sequence ID" value="SIS95123.1"/>
    <property type="molecule type" value="Genomic_DNA"/>
</dbReference>
<accession>A0A1N7N9R8</accession>
<dbReference type="STRING" id="633194.SAMN05421759_107114"/>
<keyword evidence="1" id="KW-0732">Signal</keyword>